<protein>
    <submittedName>
        <fullName evidence="1">Uncharacterized protein</fullName>
    </submittedName>
</protein>
<dbReference type="Proteomes" id="UP000014174">
    <property type="component" value="Unassembled WGS sequence"/>
</dbReference>
<name>R9GRH5_9SPHI</name>
<proteinExistence type="predicted"/>
<evidence type="ECO:0000313" key="2">
    <source>
        <dbReference type="Proteomes" id="UP000014174"/>
    </source>
</evidence>
<dbReference type="STRING" id="1150600.ADIARSV_2534"/>
<organism evidence="1 2">
    <name type="scientific">Arcticibacter svalbardensis MN12-7</name>
    <dbReference type="NCBI Taxonomy" id="1150600"/>
    <lineage>
        <taxon>Bacteria</taxon>
        <taxon>Pseudomonadati</taxon>
        <taxon>Bacteroidota</taxon>
        <taxon>Sphingobacteriia</taxon>
        <taxon>Sphingobacteriales</taxon>
        <taxon>Sphingobacteriaceae</taxon>
        <taxon>Arcticibacter</taxon>
    </lineage>
</organism>
<reference evidence="1 2" key="1">
    <citation type="journal article" date="2013" name="Genome Announc.">
        <title>Draft Genome Sequence of Arcticibacter svalbardensis Strain MN12-7T, a Member of the Family Sphingobacteriaceae Isolated from an Arctic Soil Sample.</title>
        <authorList>
            <person name="Shivaji S."/>
            <person name="Ara S."/>
            <person name="Prasad S."/>
            <person name="Manasa B.P."/>
            <person name="Begum Z."/>
            <person name="Singh A."/>
            <person name="Kumar Pinnaka A."/>
        </authorList>
    </citation>
    <scope>NUCLEOTIDE SEQUENCE [LARGE SCALE GENOMIC DNA]</scope>
    <source>
        <strain evidence="1 2">MN12-7</strain>
    </source>
</reference>
<sequence>MNVQRLQLFQVYVLHENEKLRFHMQIDAERQFKITDPSVCPDKYMQMESALHDAIMEYAKEDELYLNARERTT</sequence>
<evidence type="ECO:0000313" key="1">
    <source>
        <dbReference type="EMBL" id="EOR94293.1"/>
    </source>
</evidence>
<dbReference type="EMBL" id="AQPN01000090">
    <property type="protein sequence ID" value="EOR94293.1"/>
    <property type="molecule type" value="Genomic_DNA"/>
</dbReference>
<accession>R9GRH5</accession>
<dbReference type="AlphaFoldDB" id="R9GRH5"/>
<gene>
    <name evidence="1" type="ORF">ADIARSV_2534</name>
</gene>
<keyword evidence="2" id="KW-1185">Reference proteome</keyword>
<comment type="caution">
    <text evidence="1">The sequence shown here is derived from an EMBL/GenBank/DDBJ whole genome shotgun (WGS) entry which is preliminary data.</text>
</comment>